<reference evidence="1 2" key="1">
    <citation type="submission" date="2019-06" db="EMBL/GenBank/DDBJ databases">
        <title>Enrichment of Autotrophic Halophilic Microorganisms from Red Sea Brine Pool Using Microbial Electrosynthesis System.</title>
        <authorList>
            <person name="Alqahtani M.F."/>
            <person name="Bajracharya S."/>
            <person name="Katuri K.P."/>
            <person name="Ali M."/>
            <person name="Saikaly P.E."/>
        </authorList>
    </citation>
    <scope>NUCLEOTIDE SEQUENCE [LARGE SCALE GENOMIC DNA]</scope>
    <source>
        <strain evidence="1">MES15</strain>
    </source>
</reference>
<name>A0A844I067_9GAMM</name>
<keyword evidence="1" id="KW-0378">Hydrolase</keyword>
<sequence>MQAPFYPIIYVRGFAATMSEIDQTTADPYMGFNIGSSVLRQNHTGEAIPFYFESPLIRLMKDHGYVDAFKDGGYLDDPLQDDAKAGSIIAPTKSVWVFRYYERASELLGNGQRVSMEEFALDLRRFILRVRDATCGDDPDLKANFKVHLVAHSMGGLVSRCYLQNICRHGAPKGLDDTGLELQNGNASPHYVDKLFTYGTPHNGIDFLGVNVPDLGPLDRFQVSNFHRDRMREYLKISKKSLGVNELDGSLDPARCFCFIGSNYKDYEAFFSLSKRVTGPASDGLVMIANAYTKGSPRAVAHRSHSGHFGLVNSESGYQNLRRFLFGSLRIKAVLYVDRVDLPPGVQEKFDDGAEVRGSYYFDTSMSVRAGPNYVMNERRYSWESAILRSFDALITQKKPTYLFTGYLTKSARLAPDRALMFQITLGVRVPLFEINKTFWFDEHFEGFMYEEQITLAIRSESIRYGYSQKHGIGNPAHLADEDKEKGRRTIKVPVGTAVNARPGFQGYLEISVDDWR</sequence>
<evidence type="ECO:0000313" key="1">
    <source>
        <dbReference type="EMBL" id="MTI99742.1"/>
    </source>
</evidence>
<dbReference type="Gene3D" id="3.40.50.1820">
    <property type="entry name" value="alpha/beta hydrolase"/>
    <property type="match status" value="1"/>
</dbReference>
<gene>
    <name evidence="1" type="ORF">FH752_14085</name>
</gene>
<comment type="caution">
    <text evidence="1">The sequence shown here is derived from an EMBL/GenBank/DDBJ whole genome shotgun (WGS) entry which is preliminary data.</text>
</comment>
<dbReference type="EMBL" id="VENC01000012">
    <property type="protein sequence ID" value="MTI99742.1"/>
    <property type="molecule type" value="Genomic_DNA"/>
</dbReference>
<evidence type="ECO:0000313" key="2">
    <source>
        <dbReference type="Proteomes" id="UP000431462"/>
    </source>
</evidence>
<dbReference type="SUPFAM" id="SSF53474">
    <property type="entry name" value="alpha/beta-Hydrolases"/>
    <property type="match status" value="1"/>
</dbReference>
<proteinExistence type="predicted"/>
<protein>
    <submittedName>
        <fullName evidence="1">Alpha/beta hydrolase</fullName>
    </submittedName>
</protein>
<organism evidence="1 2">
    <name type="scientific">Marinobacter adhaerens</name>
    <dbReference type="NCBI Taxonomy" id="1033846"/>
    <lineage>
        <taxon>Bacteria</taxon>
        <taxon>Pseudomonadati</taxon>
        <taxon>Pseudomonadota</taxon>
        <taxon>Gammaproteobacteria</taxon>
        <taxon>Pseudomonadales</taxon>
        <taxon>Marinobacteraceae</taxon>
        <taxon>Marinobacter</taxon>
    </lineage>
</organism>
<dbReference type="GO" id="GO:0016787">
    <property type="term" value="F:hydrolase activity"/>
    <property type="evidence" value="ECO:0007669"/>
    <property type="project" value="UniProtKB-KW"/>
</dbReference>
<accession>A0A844I067</accession>
<dbReference type="InterPro" id="IPR029058">
    <property type="entry name" value="AB_hydrolase_fold"/>
</dbReference>
<dbReference type="AlphaFoldDB" id="A0A844I067"/>
<dbReference type="Proteomes" id="UP000431462">
    <property type="component" value="Unassembled WGS sequence"/>
</dbReference>